<keyword evidence="2" id="KW-1185">Reference proteome</keyword>
<protein>
    <submittedName>
        <fullName evidence="1">Uncharacterized protein</fullName>
    </submittedName>
</protein>
<name>M1ASS1_SOLTU</name>
<dbReference type="Gramene" id="PGSC0003DMT400029412">
    <property type="protein sequence ID" value="PGSC0003DMT400029412"/>
    <property type="gene ID" value="PGSC0003DMG400011307"/>
</dbReference>
<dbReference type="Proteomes" id="UP000011115">
    <property type="component" value="Unassembled WGS sequence"/>
</dbReference>
<reference evidence="2" key="1">
    <citation type="journal article" date="2011" name="Nature">
        <title>Genome sequence and analysis of the tuber crop potato.</title>
        <authorList>
            <consortium name="The Potato Genome Sequencing Consortium"/>
        </authorList>
    </citation>
    <scope>NUCLEOTIDE SEQUENCE [LARGE SCALE GENOMIC DNA]</scope>
    <source>
        <strain evidence="2">cv. DM1-3 516 R44</strain>
    </source>
</reference>
<dbReference type="EnsemblPlants" id="PGSC0003DMT400029412">
    <property type="protein sequence ID" value="PGSC0003DMT400029412"/>
    <property type="gene ID" value="PGSC0003DMG400011307"/>
</dbReference>
<dbReference type="ExpressionAtlas" id="M1ASS1">
    <property type="expression patterns" value="baseline"/>
</dbReference>
<sequence length="56" mass="6548">MVEESLLSARCQVRCPRRGPEKLKMGCIQRYTLICRPKTQKQRAEAKHRCSEARDT</sequence>
<proteinExistence type="predicted"/>
<dbReference type="InParanoid" id="M1ASS1"/>
<dbReference type="AlphaFoldDB" id="M1ASS1"/>
<accession>M1ASS1</accession>
<evidence type="ECO:0000313" key="1">
    <source>
        <dbReference type="EnsemblPlants" id="PGSC0003DMT400029412"/>
    </source>
</evidence>
<evidence type="ECO:0000313" key="2">
    <source>
        <dbReference type="Proteomes" id="UP000011115"/>
    </source>
</evidence>
<dbReference type="HOGENOM" id="CLU_3018007_0_0_1"/>
<reference evidence="1" key="2">
    <citation type="submission" date="2015-06" db="UniProtKB">
        <authorList>
            <consortium name="EnsemblPlants"/>
        </authorList>
    </citation>
    <scope>IDENTIFICATION</scope>
    <source>
        <strain evidence="1">DM1-3 516 R44</strain>
    </source>
</reference>
<organism evidence="1 2">
    <name type="scientific">Solanum tuberosum</name>
    <name type="common">Potato</name>
    <dbReference type="NCBI Taxonomy" id="4113"/>
    <lineage>
        <taxon>Eukaryota</taxon>
        <taxon>Viridiplantae</taxon>
        <taxon>Streptophyta</taxon>
        <taxon>Embryophyta</taxon>
        <taxon>Tracheophyta</taxon>
        <taxon>Spermatophyta</taxon>
        <taxon>Magnoliopsida</taxon>
        <taxon>eudicotyledons</taxon>
        <taxon>Gunneridae</taxon>
        <taxon>Pentapetalae</taxon>
        <taxon>asterids</taxon>
        <taxon>lamiids</taxon>
        <taxon>Solanales</taxon>
        <taxon>Solanaceae</taxon>
        <taxon>Solanoideae</taxon>
        <taxon>Solaneae</taxon>
        <taxon>Solanum</taxon>
    </lineage>
</organism>